<organism evidence="5">
    <name type="scientific">Spumella elongata</name>
    <dbReference type="NCBI Taxonomy" id="89044"/>
    <lineage>
        <taxon>Eukaryota</taxon>
        <taxon>Sar</taxon>
        <taxon>Stramenopiles</taxon>
        <taxon>Ochrophyta</taxon>
        <taxon>Chrysophyceae</taxon>
        <taxon>Chromulinales</taxon>
        <taxon>Chromulinaceae</taxon>
        <taxon>Spumella</taxon>
    </lineage>
</organism>
<reference evidence="5" key="1">
    <citation type="submission" date="2021-01" db="EMBL/GenBank/DDBJ databases">
        <authorList>
            <person name="Corre E."/>
            <person name="Pelletier E."/>
            <person name="Niang G."/>
            <person name="Scheremetjew M."/>
            <person name="Finn R."/>
            <person name="Kale V."/>
            <person name="Holt S."/>
            <person name="Cochrane G."/>
            <person name="Meng A."/>
            <person name="Brown T."/>
            <person name="Cohen L."/>
        </authorList>
    </citation>
    <scope>NUCLEOTIDE SEQUENCE</scope>
    <source>
        <strain evidence="5">CCAP 955/1</strain>
    </source>
</reference>
<dbReference type="AlphaFoldDB" id="A0A7S3LYW8"/>
<sequence>MALDLKSTDLNKSKFTEENVVKLRDQFPHLDDETLARYLIAQNNDIAGAAKKLLKAEDLKTEYWHIKKSQCINEIITGTAYLHGTDKEGRPLLVLHARLHDPDKRDLKEMIQMTLWWTEQALSKLPADKSQFVILLDRDNCENALDTEYLQKVAEIFQDLHPERLHKAIVYPTGYVYYSMWNLVLKWFMDEHTRSKVLPAITLNDVFEFVDEEYIPEALGGKCTYQFNPDDFSDPIYPEGVLASLSNTTDESLYSGGVATLVPPFSGPIVPESSFETNTSLEVPTGPVTPVEKTARMSLKHPNESGDLSKMEELLEFEETENHSDQTTTNTTTNQKQLQIPSPPQLRPLTPTKGLTVSPMSSNPDLLALVGTPHSLPLPLPLPAPLVEEGWQEYVEYERSQHSSPTGLASYTTGIERQGQKHRREEGKEELFSPATVYNDDSDEEEEDVWNDVDSVSSRRNSISSQVNQVDALPQRSTRPPLPPSQSVRIPQPLPVHETEPIDPVMTFSGSVDFQGESYMYNKNANPARIRTILFPPSQDVNDVARDIGVEVDLVNEVNGEAERGAAEGPDNEEGDDCEDLWHEVASVSGNEDGEGDDLLEEEVNEQGDLSPLTTGGDSIFSVGTITVVTAEAAATAGVLAAQSVSPGAVRTRPLTAPSRREKETIATAYGQLGMFAVFASALIVLVSCIVSFVFSLSPRVPLILLAQLVVLLALLRSFV</sequence>
<name>A0A7S3LYW8_9STRA</name>
<feature type="domain" description="CUE" evidence="4">
    <location>
        <begin position="15"/>
        <end position="58"/>
    </location>
</feature>
<dbReference type="InterPro" id="IPR052578">
    <property type="entry name" value="PI_Transfer_CRAL-TRIO"/>
</dbReference>
<accession>A0A7S3LYW8</accession>
<keyword evidence="2" id="KW-0472">Membrane</keyword>
<protein>
    <recommendedName>
        <fullName evidence="6">CRAL-TRIO domain-containing protein</fullName>
    </recommendedName>
</protein>
<dbReference type="EMBL" id="HBIC01002571">
    <property type="protein sequence ID" value="CAE0272488.1"/>
    <property type="molecule type" value="Transcribed_RNA"/>
</dbReference>
<feature type="transmembrane region" description="Helical" evidence="2">
    <location>
        <begin position="669"/>
        <end position="695"/>
    </location>
</feature>
<evidence type="ECO:0000259" key="4">
    <source>
        <dbReference type="PROSITE" id="PS51140"/>
    </source>
</evidence>
<evidence type="ECO:0000256" key="1">
    <source>
        <dbReference type="SAM" id="MobiDB-lite"/>
    </source>
</evidence>
<dbReference type="GO" id="GO:0043130">
    <property type="term" value="F:ubiquitin binding"/>
    <property type="evidence" value="ECO:0007669"/>
    <property type="project" value="InterPro"/>
</dbReference>
<feature type="transmembrane region" description="Helical" evidence="2">
    <location>
        <begin position="701"/>
        <end position="719"/>
    </location>
</feature>
<feature type="region of interest" description="Disordered" evidence="1">
    <location>
        <begin position="400"/>
        <end position="502"/>
    </location>
</feature>
<feature type="domain" description="CRAL-TRIO" evidence="3">
    <location>
        <begin position="68"/>
        <end position="227"/>
    </location>
</feature>
<feature type="compositionally biased region" description="Acidic residues" evidence="1">
    <location>
        <begin position="440"/>
        <end position="451"/>
    </location>
</feature>
<dbReference type="GO" id="GO:0008526">
    <property type="term" value="F:phosphatidylinositol transfer activity"/>
    <property type="evidence" value="ECO:0007669"/>
    <property type="project" value="TreeGrafter"/>
</dbReference>
<evidence type="ECO:0000313" key="5">
    <source>
        <dbReference type="EMBL" id="CAE0272488.1"/>
    </source>
</evidence>
<dbReference type="CDD" id="cd00170">
    <property type="entry name" value="SEC14"/>
    <property type="match status" value="1"/>
</dbReference>
<keyword evidence="2" id="KW-1133">Transmembrane helix</keyword>
<dbReference type="PROSITE" id="PS51140">
    <property type="entry name" value="CUE"/>
    <property type="match status" value="1"/>
</dbReference>
<dbReference type="PROSITE" id="PS50191">
    <property type="entry name" value="CRAL_TRIO"/>
    <property type="match status" value="1"/>
</dbReference>
<dbReference type="PANTHER" id="PTHR45824">
    <property type="entry name" value="GH16843P"/>
    <property type="match status" value="1"/>
</dbReference>
<keyword evidence="2" id="KW-0812">Transmembrane</keyword>
<dbReference type="CDD" id="cd14279">
    <property type="entry name" value="CUE"/>
    <property type="match status" value="1"/>
</dbReference>
<evidence type="ECO:0008006" key="6">
    <source>
        <dbReference type="Google" id="ProtNLM"/>
    </source>
</evidence>
<dbReference type="InterPro" id="IPR001251">
    <property type="entry name" value="CRAL-TRIO_dom"/>
</dbReference>
<dbReference type="Pfam" id="PF00650">
    <property type="entry name" value="CRAL_TRIO"/>
    <property type="match status" value="1"/>
</dbReference>
<dbReference type="SMART" id="SM00516">
    <property type="entry name" value="SEC14"/>
    <property type="match status" value="1"/>
</dbReference>
<dbReference type="InterPro" id="IPR036865">
    <property type="entry name" value="CRAL-TRIO_dom_sf"/>
</dbReference>
<dbReference type="SUPFAM" id="SSF52087">
    <property type="entry name" value="CRAL/TRIO domain"/>
    <property type="match status" value="1"/>
</dbReference>
<dbReference type="Gene3D" id="3.40.525.10">
    <property type="entry name" value="CRAL-TRIO lipid binding domain"/>
    <property type="match status" value="1"/>
</dbReference>
<dbReference type="PANTHER" id="PTHR45824:SF29">
    <property type="entry name" value="GH16843P"/>
    <property type="match status" value="1"/>
</dbReference>
<proteinExistence type="predicted"/>
<feature type="compositionally biased region" description="Low complexity" evidence="1">
    <location>
        <begin position="452"/>
        <end position="469"/>
    </location>
</feature>
<feature type="region of interest" description="Disordered" evidence="1">
    <location>
        <begin position="319"/>
        <end position="353"/>
    </location>
</feature>
<evidence type="ECO:0000259" key="3">
    <source>
        <dbReference type="PROSITE" id="PS50191"/>
    </source>
</evidence>
<feature type="compositionally biased region" description="Polar residues" evidence="1">
    <location>
        <begin position="402"/>
        <end position="415"/>
    </location>
</feature>
<evidence type="ECO:0000256" key="2">
    <source>
        <dbReference type="SAM" id="Phobius"/>
    </source>
</evidence>
<gene>
    <name evidence="5" type="ORF">SELO1098_LOCUS1313</name>
</gene>
<dbReference type="InterPro" id="IPR003892">
    <property type="entry name" value="CUE"/>
</dbReference>